<sequence length="127" mass="15124">MLYYATEGIRYSQSLRSLYLLDNLYFFAGAASHELNLLEKRDSYFASCWFALKVEGNPVKIARFRANFDRLFDLDIEEIACEYVKRGWEKSQPLLFLSLFIIFLSLHHQLFHILYHNTLITFHHELP</sequence>
<name>A0A449BC79_HAPAX</name>
<dbReference type="AlphaFoldDB" id="A0A449BC79"/>
<dbReference type="Proteomes" id="UP000289841">
    <property type="component" value="Chromosome"/>
</dbReference>
<feature type="transmembrane region" description="Helical" evidence="1">
    <location>
        <begin position="94"/>
        <end position="115"/>
    </location>
</feature>
<evidence type="ECO:0000313" key="3">
    <source>
        <dbReference type="Proteomes" id="UP000289841"/>
    </source>
</evidence>
<protein>
    <submittedName>
        <fullName evidence="2">Uncharacterized protein</fullName>
    </submittedName>
</protein>
<keyword evidence="3" id="KW-1185">Reference proteome</keyword>
<gene>
    <name evidence="2" type="ORF">NCTC10138_00273</name>
</gene>
<reference evidence="2 3" key="1">
    <citation type="submission" date="2019-01" db="EMBL/GenBank/DDBJ databases">
        <authorList>
            <consortium name="Pathogen Informatics"/>
        </authorList>
    </citation>
    <scope>NUCLEOTIDE SEQUENCE [LARGE SCALE GENOMIC DNA]</scope>
    <source>
        <strain evidence="2 3">NCTC10138</strain>
    </source>
</reference>
<evidence type="ECO:0000256" key="1">
    <source>
        <dbReference type="SAM" id="Phobius"/>
    </source>
</evidence>
<evidence type="ECO:0000313" key="2">
    <source>
        <dbReference type="EMBL" id="VEU79920.1"/>
    </source>
</evidence>
<dbReference type="KEGG" id="aaxa:NCTC10138_00273"/>
<keyword evidence="1" id="KW-1133">Transmembrane helix</keyword>
<keyword evidence="1" id="KW-0472">Membrane</keyword>
<keyword evidence="1" id="KW-0812">Transmembrane</keyword>
<accession>A0A449BC79</accession>
<organism evidence="2 3">
    <name type="scientific">Haploplasma axanthum</name>
    <name type="common">Acholeplasma axanthum</name>
    <dbReference type="NCBI Taxonomy" id="29552"/>
    <lineage>
        <taxon>Bacteria</taxon>
        <taxon>Bacillati</taxon>
        <taxon>Mycoplasmatota</taxon>
        <taxon>Mollicutes</taxon>
        <taxon>Acholeplasmatales</taxon>
        <taxon>Acholeplasmataceae</taxon>
        <taxon>Haploplasma</taxon>
    </lineage>
</organism>
<proteinExistence type="predicted"/>
<dbReference type="EMBL" id="LR215048">
    <property type="protein sequence ID" value="VEU79920.1"/>
    <property type="molecule type" value="Genomic_DNA"/>
</dbReference>